<feature type="compositionally biased region" description="Basic and acidic residues" evidence="1">
    <location>
        <begin position="19"/>
        <end position="41"/>
    </location>
</feature>
<evidence type="ECO:0000256" key="2">
    <source>
        <dbReference type="SAM" id="Phobius"/>
    </source>
</evidence>
<dbReference type="RefSeq" id="WP_322454415.1">
    <property type="nucleotide sequence ID" value="NZ_CP141059.1"/>
</dbReference>
<keyword evidence="4" id="KW-1185">Reference proteome</keyword>
<keyword evidence="2" id="KW-0472">Membrane</keyword>
<proteinExistence type="predicted"/>
<feature type="region of interest" description="Disordered" evidence="1">
    <location>
        <begin position="1"/>
        <end position="59"/>
    </location>
</feature>
<name>A0ABZ0ZQD3_9ACTN</name>
<protein>
    <recommendedName>
        <fullName evidence="5">PepSY domain-containing protein</fullName>
    </recommendedName>
</protein>
<feature type="transmembrane region" description="Helical" evidence="2">
    <location>
        <begin position="62"/>
        <end position="79"/>
    </location>
</feature>
<dbReference type="EMBL" id="CP141059">
    <property type="protein sequence ID" value="WQQ26452.1"/>
    <property type="molecule type" value="Genomic_DNA"/>
</dbReference>
<evidence type="ECO:0000313" key="3">
    <source>
        <dbReference type="EMBL" id="WQQ26452.1"/>
    </source>
</evidence>
<dbReference type="Proteomes" id="UP001327225">
    <property type="component" value="Chromosome"/>
</dbReference>
<gene>
    <name evidence="3" type="ORF">SHK19_21165</name>
</gene>
<evidence type="ECO:0008006" key="5">
    <source>
        <dbReference type="Google" id="ProtNLM"/>
    </source>
</evidence>
<sequence length="250" mass="27587">MSDRVRGKAYRRKANGELAEDRQWQRYRRPSADDVTRENRDTSGQPIEPPAPPNRRRPGGRWLVGVAVIGAGAVGFLLLSEAEGPDGERAPDPLPAEERYRPIIDQATLDEVAAELRRATGATAVLEVWIDGSDAIRLTVPPAADGDLAEEYGWDGAVLEKTSASQPGDRVSFPLDVVDPDVLVEIDEQARSRSDGTISDSRARIRKPVTEYDEWIYVKVDEVDHGGVAVWADIDGQPEGDLVHEDWRDD</sequence>
<evidence type="ECO:0000313" key="4">
    <source>
        <dbReference type="Proteomes" id="UP001327225"/>
    </source>
</evidence>
<reference evidence="4" key="1">
    <citation type="submission" date="2023-12" db="EMBL/GenBank/DDBJ databases">
        <title>Novel species in genus Nocardioides.</title>
        <authorList>
            <person name="Zhou H."/>
        </authorList>
    </citation>
    <scope>NUCLEOTIDE SEQUENCE [LARGE SCALE GENOMIC DNA]</scope>
    <source>
        <strain evidence="4">HM61</strain>
    </source>
</reference>
<accession>A0ABZ0ZQD3</accession>
<keyword evidence="2" id="KW-0812">Transmembrane</keyword>
<organism evidence="3 4">
    <name type="scientific">Nocardioides bizhenqiangii</name>
    <dbReference type="NCBI Taxonomy" id="3095076"/>
    <lineage>
        <taxon>Bacteria</taxon>
        <taxon>Bacillati</taxon>
        <taxon>Actinomycetota</taxon>
        <taxon>Actinomycetes</taxon>
        <taxon>Propionibacteriales</taxon>
        <taxon>Nocardioidaceae</taxon>
        <taxon>Nocardioides</taxon>
    </lineage>
</organism>
<keyword evidence="2" id="KW-1133">Transmembrane helix</keyword>
<evidence type="ECO:0000256" key="1">
    <source>
        <dbReference type="SAM" id="MobiDB-lite"/>
    </source>
</evidence>